<evidence type="ECO:0000313" key="1">
    <source>
        <dbReference type="EMBL" id="CBL28331.1"/>
    </source>
</evidence>
<dbReference type="InterPro" id="IPR018641">
    <property type="entry name" value="Trfase_1_rSAM/seldom-assoc"/>
</dbReference>
<sequence>MKATKKSEALILFSRLPIGSETKTRLSPLLDEGQREALHRSFWADAFATALELRDRADLFLYWTGSGRPEAYSDLIPAAFALRGQRGLTLGDRMLAAARDAFEAGYERAAIVGTDIPQMRPDSIRRAFDLLAEADVVLGPTPDGGYWLIGLKRAIPELFDISAPWGSGGVRLGTLERARGLGCICAETDSYRDLDTPEDLHAFLEERHPYGAATRSCLERLLGRGAV</sequence>
<dbReference type="Proteomes" id="UP000008957">
    <property type="component" value="Chromosome"/>
</dbReference>
<accession>A0AB94IX63</accession>
<dbReference type="InterPro" id="IPR029044">
    <property type="entry name" value="Nucleotide-diphossugar_trans"/>
</dbReference>
<reference evidence="1 2" key="2">
    <citation type="submission" date="2010-03" db="EMBL/GenBank/DDBJ databases">
        <authorList>
            <person name="Pajon A."/>
        </authorList>
    </citation>
    <scope>NUCLEOTIDE SEQUENCE [LARGE SCALE GENOMIC DNA]</scope>
    <source>
        <strain evidence="1 2">SGP1</strain>
    </source>
</reference>
<protein>
    <submittedName>
        <fullName evidence="1">Uncharacterized protein conserved in bacteria</fullName>
    </submittedName>
</protein>
<dbReference type="KEGG" id="sbr:SY1_11680"/>
<dbReference type="SUPFAM" id="SSF53448">
    <property type="entry name" value="Nucleotide-diphospho-sugar transferases"/>
    <property type="match status" value="1"/>
</dbReference>
<reference evidence="2" key="1">
    <citation type="submission" date="2010-03" db="EMBL/GenBank/DDBJ databases">
        <title>The genome sequence of Synergistetes sp. SGP1.</title>
        <authorList>
            <consortium name="metaHIT consortium -- http://www.metahit.eu/"/>
            <person name="Pajon A."/>
            <person name="Turner K."/>
            <person name="Parkhill J."/>
            <person name="Wade W."/>
            <person name="Vartoukian S."/>
        </authorList>
    </citation>
    <scope>NUCLEOTIDE SEQUENCE [LARGE SCALE GENOMIC DNA]</scope>
    <source>
        <strain evidence="2">SGP1</strain>
    </source>
</reference>
<dbReference type="Pfam" id="PF09837">
    <property type="entry name" value="DUF2064"/>
    <property type="match status" value="1"/>
</dbReference>
<dbReference type="RefSeq" id="WP_015556478.1">
    <property type="nucleotide sequence ID" value="NC_021038.1"/>
</dbReference>
<evidence type="ECO:0000313" key="2">
    <source>
        <dbReference type="Proteomes" id="UP000008957"/>
    </source>
</evidence>
<dbReference type="PANTHER" id="PTHR36529">
    <property type="entry name" value="SLL1095 PROTEIN"/>
    <property type="match status" value="1"/>
</dbReference>
<dbReference type="Gene3D" id="3.90.550.10">
    <property type="entry name" value="Spore Coat Polysaccharide Biosynthesis Protein SpsA, Chain A"/>
    <property type="match status" value="1"/>
</dbReference>
<gene>
    <name evidence="1" type="ORF">SY1_11680</name>
</gene>
<dbReference type="AlphaFoldDB" id="A0AB94IX63"/>
<proteinExistence type="predicted"/>
<keyword evidence="2" id="KW-1185">Reference proteome</keyword>
<dbReference type="EMBL" id="FP929056">
    <property type="protein sequence ID" value="CBL28331.1"/>
    <property type="molecule type" value="Genomic_DNA"/>
</dbReference>
<organism evidence="1 2">
    <name type="scientific">Fretibacterium fastidiosum</name>
    <dbReference type="NCBI Taxonomy" id="651822"/>
    <lineage>
        <taxon>Bacteria</taxon>
        <taxon>Thermotogati</taxon>
        <taxon>Synergistota</taxon>
        <taxon>Synergistia</taxon>
        <taxon>Synergistales</taxon>
        <taxon>Aminobacteriaceae</taxon>
        <taxon>Fretibacterium</taxon>
    </lineage>
</organism>
<dbReference type="PANTHER" id="PTHR36529:SF1">
    <property type="entry name" value="GLYCOSYLTRANSFERASE"/>
    <property type="match status" value="1"/>
</dbReference>
<name>A0AB94IX63_9BACT</name>
<dbReference type="NCBIfam" id="TIGR04282">
    <property type="entry name" value="glyco_like_cofC"/>
    <property type="match status" value="1"/>
</dbReference>